<dbReference type="EMBL" id="JBFOHK010000001">
    <property type="protein sequence ID" value="MEW9571387.1"/>
    <property type="molecule type" value="Genomic_DNA"/>
</dbReference>
<keyword evidence="2" id="KW-0489">Methyltransferase</keyword>
<dbReference type="InterPro" id="IPR041698">
    <property type="entry name" value="Methyltransf_25"/>
</dbReference>
<dbReference type="GO" id="GO:0008168">
    <property type="term" value="F:methyltransferase activity"/>
    <property type="evidence" value="ECO:0007669"/>
    <property type="project" value="UniProtKB-KW"/>
</dbReference>
<evidence type="ECO:0000313" key="2">
    <source>
        <dbReference type="EMBL" id="MEW9571387.1"/>
    </source>
</evidence>
<dbReference type="SUPFAM" id="SSF53335">
    <property type="entry name" value="S-adenosyl-L-methionine-dependent methyltransferases"/>
    <property type="match status" value="1"/>
</dbReference>
<dbReference type="PANTHER" id="PTHR43464">
    <property type="entry name" value="METHYLTRANSFERASE"/>
    <property type="match status" value="1"/>
</dbReference>
<comment type="caution">
    <text evidence="2">The sequence shown here is derived from an EMBL/GenBank/DDBJ whole genome shotgun (WGS) entry which is preliminary data.</text>
</comment>
<dbReference type="Pfam" id="PF13649">
    <property type="entry name" value="Methyltransf_25"/>
    <property type="match status" value="1"/>
</dbReference>
<sequence length="234" mass="26155">MNRNVKPEFDQYAGKYTDLHRASIHASGEDPAYFSAYKAKYIAAALGPQTTDTPLDILDFGCGIGNSIPHLRNAFPAARIHGTDPSGESIRIAKESHSRDAAFESITDMTLPYADHSFDIILVACVFHHIQPDKRAHWMDQIKRALKPGGKAFIFEHNILNPLTVKAVKDCPFDEDAILLPKSELINLAYGANFATVRARYIVFFPHALAFMRPLEPLMKWIPFGAQYVVHAYA</sequence>
<dbReference type="EC" id="2.1.-.-" evidence="2"/>
<dbReference type="CDD" id="cd02440">
    <property type="entry name" value="AdoMet_MTases"/>
    <property type="match status" value="1"/>
</dbReference>
<dbReference type="Proteomes" id="UP001556220">
    <property type="component" value="Unassembled WGS sequence"/>
</dbReference>
<feature type="domain" description="Methyltransferase" evidence="1">
    <location>
        <begin position="57"/>
        <end position="150"/>
    </location>
</feature>
<dbReference type="InterPro" id="IPR029063">
    <property type="entry name" value="SAM-dependent_MTases_sf"/>
</dbReference>
<dbReference type="Gene3D" id="3.40.50.150">
    <property type="entry name" value="Vaccinia Virus protein VP39"/>
    <property type="match status" value="1"/>
</dbReference>
<proteinExistence type="predicted"/>
<reference evidence="2 3" key="1">
    <citation type="submission" date="2024-06" db="EMBL/GenBank/DDBJ databases">
        <authorList>
            <person name="Woo H."/>
        </authorList>
    </citation>
    <scope>NUCLEOTIDE SEQUENCE [LARGE SCALE GENOMIC DNA]</scope>
    <source>
        <strain evidence="2 3">Si-c</strain>
    </source>
</reference>
<organism evidence="2 3">
    <name type="scientific">Rhodanobacter lycopersici</name>
    <dbReference type="NCBI Taxonomy" id="3162487"/>
    <lineage>
        <taxon>Bacteria</taxon>
        <taxon>Pseudomonadati</taxon>
        <taxon>Pseudomonadota</taxon>
        <taxon>Gammaproteobacteria</taxon>
        <taxon>Lysobacterales</taxon>
        <taxon>Rhodanobacteraceae</taxon>
        <taxon>Rhodanobacter</taxon>
    </lineage>
</organism>
<protein>
    <submittedName>
        <fullName evidence="2">Class I SAM-dependent methyltransferase</fullName>
        <ecNumber evidence="2">2.1.-.-</ecNumber>
    </submittedName>
</protein>
<dbReference type="GO" id="GO:0032259">
    <property type="term" value="P:methylation"/>
    <property type="evidence" value="ECO:0007669"/>
    <property type="project" value="UniProtKB-KW"/>
</dbReference>
<dbReference type="RefSeq" id="WP_367853429.1">
    <property type="nucleotide sequence ID" value="NZ_JBFOHK010000001.1"/>
</dbReference>
<evidence type="ECO:0000313" key="3">
    <source>
        <dbReference type="Proteomes" id="UP001556220"/>
    </source>
</evidence>
<gene>
    <name evidence="2" type="ORF">ABQJ54_06470</name>
</gene>
<name>A0ABV3QCF7_9GAMM</name>
<keyword evidence="2" id="KW-0808">Transferase</keyword>
<accession>A0ABV3QCF7</accession>
<dbReference type="PANTHER" id="PTHR43464:SF23">
    <property type="entry name" value="JUVENILE HORMONE ACID O-METHYLTRANSFERASE"/>
    <property type="match status" value="1"/>
</dbReference>
<keyword evidence="3" id="KW-1185">Reference proteome</keyword>
<evidence type="ECO:0000259" key="1">
    <source>
        <dbReference type="Pfam" id="PF13649"/>
    </source>
</evidence>